<dbReference type="EMBL" id="BAAAKJ010000404">
    <property type="protein sequence ID" value="GAA1411249.1"/>
    <property type="molecule type" value="Genomic_DNA"/>
</dbReference>
<protein>
    <submittedName>
        <fullName evidence="2">Uncharacterized protein</fullName>
    </submittedName>
</protein>
<comment type="caution">
    <text evidence="2">The sequence shown here is derived from an EMBL/GenBank/DDBJ whole genome shotgun (WGS) entry which is preliminary data.</text>
</comment>
<accession>A0ABN1YKY5</accession>
<proteinExistence type="predicted"/>
<organism evidence="2 3">
    <name type="scientific">Kitasatospora putterlickiae</name>
    <dbReference type="NCBI Taxonomy" id="221725"/>
    <lineage>
        <taxon>Bacteria</taxon>
        <taxon>Bacillati</taxon>
        <taxon>Actinomycetota</taxon>
        <taxon>Actinomycetes</taxon>
        <taxon>Kitasatosporales</taxon>
        <taxon>Streptomycetaceae</taxon>
        <taxon>Kitasatospora</taxon>
    </lineage>
</organism>
<evidence type="ECO:0000256" key="1">
    <source>
        <dbReference type="SAM" id="MobiDB-lite"/>
    </source>
</evidence>
<feature type="compositionally biased region" description="Basic and acidic residues" evidence="1">
    <location>
        <begin position="1"/>
        <end position="13"/>
    </location>
</feature>
<evidence type="ECO:0000313" key="3">
    <source>
        <dbReference type="Proteomes" id="UP001499863"/>
    </source>
</evidence>
<evidence type="ECO:0000313" key="2">
    <source>
        <dbReference type="EMBL" id="GAA1411249.1"/>
    </source>
</evidence>
<feature type="region of interest" description="Disordered" evidence="1">
    <location>
        <begin position="1"/>
        <end position="32"/>
    </location>
</feature>
<keyword evidence="3" id="KW-1185">Reference proteome</keyword>
<gene>
    <name evidence="2" type="ORF">GCM10009639_62770</name>
</gene>
<reference evidence="2 3" key="1">
    <citation type="journal article" date="2019" name="Int. J. Syst. Evol. Microbiol.">
        <title>The Global Catalogue of Microorganisms (GCM) 10K type strain sequencing project: providing services to taxonomists for standard genome sequencing and annotation.</title>
        <authorList>
            <consortium name="The Broad Institute Genomics Platform"/>
            <consortium name="The Broad Institute Genome Sequencing Center for Infectious Disease"/>
            <person name="Wu L."/>
            <person name="Ma J."/>
        </authorList>
    </citation>
    <scope>NUCLEOTIDE SEQUENCE [LARGE SCALE GENOMIC DNA]</scope>
    <source>
        <strain evidence="2 3">JCM 12393</strain>
    </source>
</reference>
<sequence length="87" mass="8983">MTVFLNDHDHEPAVGDPLPGSPAASPFRQAAETTTAPVFVDSSGLRVPVRDPAAGGPRTRWPPGAIVHRCTRRSGTPGGPSEGSGSR</sequence>
<name>A0ABN1YKY5_9ACTN</name>
<dbReference type="Proteomes" id="UP001499863">
    <property type="component" value="Unassembled WGS sequence"/>
</dbReference>
<feature type="compositionally biased region" description="Gly residues" evidence="1">
    <location>
        <begin position="76"/>
        <end position="87"/>
    </location>
</feature>
<feature type="region of interest" description="Disordered" evidence="1">
    <location>
        <begin position="51"/>
        <end position="87"/>
    </location>
</feature>